<dbReference type="GO" id="GO:0000785">
    <property type="term" value="C:chromatin"/>
    <property type="evidence" value="ECO:0007669"/>
    <property type="project" value="TreeGrafter"/>
</dbReference>
<accession>A0A1I7XV04</accession>
<name>A0A1I7XV04_HETBA</name>
<protein>
    <recommendedName>
        <fullName evidence="2">Sister chromatid cohesion protein DCC1</fullName>
    </recommendedName>
</protein>
<dbReference type="GO" id="GO:0034088">
    <property type="term" value="P:maintenance of mitotic sister chromatid cohesion"/>
    <property type="evidence" value="ECO:0007669"/>
    <property type="project" value="TreeGrafter"/>
</dbReference>
<dbReference type="GO" id="GO:0031390">
    <property type="term" value="C:Ctf18 RFC-like complex"/>
    <property type="evidence" value="ECO:0007669"/>
    <property type="project" value="InterPro"/>
</dbReference>
<keyword evidence="4" id="KW-1185">Reference proteome</keyword>
<dbReference type="PANTHER" id="PTHR13395:SF6">
    <property type="entry name" value="SISTER CHROMATID COHESION PROTEIN DCC1"/>
    <property type="match status" value="1"/>
</dbReference>
<dbReference type="AlphaFoldDB" id="A0A1I7XV04"/>
<sequence>MIKSRHYLTFQYALASKSAYCLVDKNRDVGLDMIGDMKDNIENVKKIFNLVRELDNVKGELQQLQFSEKFPENEYRLIEVDNKLADEFENGQKLDLSTNLKVHVFILKIVHLYEIPHIQYLRLVFRGMLDDCAVLCTETRSYSAKEVETSNTMLLVPFLNTDDSVLDPVEKCLEIRKVVVITHSSRVV</sequence>
<dbReference type="InterPro" id="IPR019128">
    <property type="entry name" value="Dcc1"/>
</dbReference>
<evidence type="ECO:0000256" key="1">
    <source>
        <dbReference type="ARBA" id="ARBA00007017"/>
    </source>
</evidence>
<dbReference type="GO" id="GO:0000775">
    <property type="term" value="C:chromosome, centromeric region"/>
    <property type="evidence" value="ECO:0007669"/>
    <property type="project" value="TreeGrafter"/>
</dbReference>
<reference evidence="5" key="1">
    <citation type="submission" date="2016-11" db="UniProtKB">
        <authorList>
            <consortium name="WormBaseParasite"/>
        </authorList>
    </citation>
    <scope>IDENTIFICATION</scope>
</reference>
<evidence type="ECO:0000313" key="4">
    <source>
        <dbReference type="Proteomes" id="UP000095283"/>
    </source>
</evidence>
<dbReference type="Proteomes" id="UP000095283">
    <property type="component" value="Unplaced"/>
</dbReference>
<evidence type="ECO:0000256" key="2">
    <source>
        <dbReference type="ARBA" id="ARBA00017682"/>
    </source>
</evidence>
<dbReference type="PANTHER" id="PTHR13395">
    <property type="entry name" value="SISTER CHROMATID COHESION PROTEIN DCC1-RELATED"/>
    <property type="match status" value="1"/>
</dbReference>
<proteinExistence type="inferred from homology"/>
<comment type="similarity">
    <text evidence="1">Belongs to the DCC1 family.</text>
</comment>
<dbReference type="GO" id="GO:0006260">
    <property type="term" value="P:DNA replication"/>
    <property type="evidence" value="ECO:0007669"/>
    <property type="project" value="UniProtKB-KW"/>
</dbReference>
<organism evidence="4 5">
    <name type="scientific">Heterorhabditis bacteriophora</name>
    <name type="common">Entomopathogenic nematode worm</name>
    <dbReference type="NCBI Taxonomy" id="37862"/>
    <lineage>
        <taxon>Eukaryota</taxon>
        <taxon>Metazoa</taxon>
        <taxon>Ecdysozoa</taxon>
        <taxon>Nematoda</taxon>
        <taxon>Chromadorea</taxon>
        <taxon>Rhabditida</taxon>
        <taxon>Rhabditina</taxon>
        <taxon>Rhabditomorpha</taxon>
        <taxon>Strongyloidea</taxon>
        <taxon>Heterorhabditidae</taxon>
        <taxon>Heterorhabditis</taxon>
    </lineage>
</organism>
<evidence type="ECO:0000256" key="3">
    <source>
        <dbReference type="ARBA" id="ARBA00022705"/>
    </source>
</evidence>
<dbReference type="Pfam" id="PF09724">
    <property type="entry name" value="Dcc1"/>
    <property type="match status" value="1"/>
</dbReference>
<keyword evidence="3" id="KW-0235">DNA replication</keyword>
<evidence type="ECO:0000313" key="5">
    <source>
        <dbReference type="WBParaSite" id="Hba_21318"/>
    </source>
</evidence>
<dbReference type="WBParaSite" id="Hba_21318">
    <property type="protein sequence ID" value="Hba_21318"/>
    <property type="gene ID" value="Hba_21318"/>
</dbReference>